<dbReference type="InterPro" id="IPR007139">
    <property type="entry name" value="DUF349"/>
</dbReference>
<feature type="compositionally biased region" description="Acidic residues" evidence="2">
    <location>
        <begin position="32"/>
        <end position="54"/>
    </location>
</feature>
<dbReference type="Pfam" id="PF03993">
    <property type="entry name" value="DUF349"/>
    <property type="match status" value="5"/>
</dbReference>
<keyword evidence="3" id="KW-0560">Oxidoreductase</keyword>
<accession>A0A846MN70</accession>
<dbReference type="GO" id="GO:0004601">
    <property type="term" value="F:peroxidase activity"/>
    <property type="evidence" value="ECO:0007669"/>
    <property type="project" value="UniProtKB-KW"/>
</dbReference>
<dbReference type="RefSeq" id="WP_166918159.1">
    <property type="nucleotide sequence ID" value="NZ_JAASRN010000001.1"/>
</dbReference>
<evidence type="ECO:0000313" key="3">
    <source>
        <dbReference type="EMBL" id="NIK72860.1"/>
    </source>
</evidence>
<proteinExistence type="predicted"/>
<evidence type="ECO:0000256" key="1">
    <source>
        <dbReference type="SAM" id="Coils"/>
    </source>
</evidence>
<feature type="coiled-coil region" evidence="1">
    <location>
        <begin position="134"/>
        <end position="176"/>
    </location>
</feature>
<gene>
    <name evidence="3" type="ORF">FHS56_000346</name>
</gene>
<name>A0A846MN70_9BACT</name>
<reference evidence="3 4" key="1">
    <citation type="submission" date="2020-03" db="EMBL/GenBank/DDBJ databases">
        <title>Genomic Encyclopedia of Type Strains, Phase IV (KMG-IV): sequencing the most valuable type-strain genomes for metagenomic binning, comparative biology and taxonomic classification.</title>
        <authorList>
            <person name="Goeker M."/>
        </authorList>
    </citation>
    <scope>NUCLEOTIDE SEQUENCE [LARGE SCALE GENOMIC DNA]</scope>
    <source>
        <strain evidence="3 4">DSM 5718</strain>
    </source>
</reference>
<feature type="compositionally biased region" description="Low complexity" evidence="2">
    <location>
        <begin position="11"/>
        <end position="22"/>
    </location>
</feature>
<dbReference type="AlphaFoldDB" id="A0A846MN70"/>
<dbReference type="Proteomes" id="UP000537126">
    <property type="component" value="Unassembled WGS sequence"/>
</dbReference>
<keyword evidence="1" id="KW-0175">Coiled coil</keyword>
<organism evidence="3 4">
    <name type="scientific">Thermonema lapsum</name>
    <dbReference type="NCBI Taxonomy" id="28195"/>
    <lineage>
        <taxon>Bacteria</taxon>
        <taxon>Pseudomonadati</taxon>
        <taxon>Bacteroidota</taxon>
        <taxon>Cytophagia</taxon>
        <taxon>Cytophagales</taxon>
        <taxon>Thermonemataceae</taxon>
        <taxon>Thermonema</taxon>
    </lineage>
</organism>
<protein>
    <submittedName>
        <fullName evidence="3">Alkylhydroperoxidase/carboxymuconolactone decarboxylase family protein YurZ/outer membrane murein-binding lipoprotein Lpp</fullName>
    </submittedName>
</protein>
<keyword evidence="3" id="KW-0449">Lipoprotein</keyword>
<keyword evidence="4" id="KW-1185">Reference proteome</keyword>
<feature type="region of interest" description="Disordered" evidence="2">
    <location>
        <begin position="1"/>
        <end position="57"/>
    </location>
</feature>
<keyword evidence="3" id="KW-0575">Peroxidase</keyword>
<evidence type="ECO:0000256" key="2">
    <source>
        <dbReference type="SAM" id="MobiDB-lite"/>
    </source>
</evidence>
<comment type="caution">
    <text evidence="3">The sequence shown here is derived from an EMBL/GenBank/DDBJ whole genome shotgun (WGS) entry which is preliminary data.</text>
</comment>
<feature type="coiled-coil region" evidence="1">
    <location>
        <begin position="568"/>
        <end position="629"/>
    </location>
</feature>
<evidence type="ECO:0000313" key="4">
    <source>
        <dbReference type="Proteomes" id="UP000537126"/>
    </source>
</evidence>
<dbReference type="EMBL" id="JAASRN010000001">
    <property type="protein sequence ID" value="NIK72860.1"/>
    <property type="molecule type" value="Genomic_DNA"/>
</dbReference>
<sequence length="629" mass="74619">MNYEEKSPKMEQAAQEAPQSQEDVLTNQTENQEVEEEMEEEVSHEEDELPEEDYSTYSKDELYEALRAAHPVNKLSKEEVEQYYRLLTKIEPFFKSIVQDEREQALEKFLADGGEADGFEYRPDEKTKRFFEIAKALRQRRQAIRQELQEALRNNLKRKQEILEALRHIVESIETEETIRHVKHLQAEWRKTGPVPKRFARDLWARYNALIDMFYNNLSIFHELKELDRKKNLEAKEEICAKIEALVELPVREAFRQLKVLQQEYRHVGPVPQEAKAAIWERYKKAVNAIYEKRRREDELFKQQLQENLAKKKALVEKLAPFAEFDSDRIKEWNAKTDEIKAIQQEWEAVGPVPQEEGKEVSKAFWSKFKQFFKRKGEFFQKLDAERQEHLLKKQDLFEQAKAIVEGATEETIEEAAKKLKKLQDEWRKIGSVPEKARKKIEEGFRKLMNEFFDKRRALHNKKEEVFVENLQKKEALIEQIKARTEEALAEVNPEEEIEQWIEAWVAIGHVPHKDISRIQNAFIKAMHELVLRFPGLDEERREELDLSITIRLAKHKAGGERKLHQKRNQIAQKIRSIREEIDTLRNNIEFFGDSPEAAKMREAYEERIAKAQEQLHVLEKKLELINSI</sequence>